<dbReference type="STRING" id="1280941.HY2_03250"/>
<accession>A0A062U0F0</accession>
<evidence type="ECO:0000313" key="2">
    <source>
        <dbReference type="Proteomes" id="UP000249123"/>
    </source>
</evidence>
<name>A0A062U0F0_9PROT</name>
<proteinExistence type="predicted"/>
<protein>
    <submittedName>
        <fullName evidence="1">Uncharacterized protein</fullName>
    </submittedName>
</protein>
<sequence length="115" mass="13257">MAWREDLYDAFRRRFGRWWVVDPLSEPEPSDTWDPPSAEGLAALKPGDIVSLAFKGWPRGRIYYWEILRVELIAVDGDQLIGRVVDDADDMPQLERGAGVTFRRADILDIDPPDW</sequence>
<dbReference type="Proteomes" id="UP000249123">
    <property type="component" value="Unassembled WGS sequence"/>
</dbReference>
<comment type="caution">
    <text evidence="1">The sequence shown here is derived from an EMBL/GenBank/DDBJ whole genome shotgun (WGS) entry which is preliminary data.</text>
</comment>
<organism evidence="1 2">
    <name type="scientific">Hyphomonas pacifica</name>
    <dbReference type="NCBI Taxonomy" id="1280941"/>
    <lineage>
        <taxon>Bacteria</taxon>
        <taxon>Pseudomonadati</taxon>
        <taxon>Pseudomonadota</taxon>
        <taxon>Alphaproteobacteria</taxon>
        <taxon>Hyphomonadales</taxon>
        <taxon>Hyphomonadaceae</taxon>
        <taxon>Hyphomonas</taxon>
    </lineage>
</organism>
<gene>
    <name evidence="1" type="ORF">HY3_02415</name>
</gene>
<reference evidence="1 2" key="1">
    <citation type="submission" date="2013-04" db="EMBL/GenBank/DDBJ databases">
        <title>Hyphomonas sp. T24B3 Genome Sequencing.</title>
        <authorList>
            <person name="Lai Q."/>
            <person name="Shao Z."/>
        </authorList>
    </citation>
    <scope>NUCLEOTIDE SEQUENCE [LARGE SCALE GENOMIC DNA]</scope>
    <source>
        <strain evidence="1 2">T24B3</strain>
    </source>
</reference>
<keyword evidence="2" id="KW-1185">Reference proteome</keyword>
<dbReference type="AlphaFoldDB" id="A0A062U0F0"/>
<dbReference type="EMBL" id="AWFB01000023">
    <property type="protein sequence ID" value="RAN33223.1"/>
    <property type="molecule type" value="Genomic_DNA"/>
</dbReference>
<dbReference type="OrthoDB" id="7187490at2"/>
<dbReference type="RefSeq" id="WP_034827618.1">
    <property type="nucleotide sequence ID" value="NZ_AWFA01000034.1"/>
</dbReference>
<evidence type="ECO:0000313" key="1">
    <source>
        <dbReference type="EMBL" id="RAN33223.1"/>
    </source>
</evidence>